<dbReference type="SUPFAM" id="SSF55804">
    <property type="entry name" value="Phoshotransferase/anion transport protein"/>
    <property type="match status" value="1"/>
</dbReference>
<dbReference type="InterPro" id="IPR036634">
    <property type="entry name" value="PRD_sf"/>
</dbReference>
<dbReference type="InterPro" id="IPR011608">
    <property type="entry name" value="PRD"/>
</dbReference>
<dbReference type="GO" id="GO:0006355">
    <property type="term" value="P:regulation of DNA-templated transcription"/>
    <property type="evidence" value="ECO:0007669"/>
    <property type="project" value="InterPro"/>
</dbReference>
<dbReference type="InterPro" id="IPR016152">
    <property type="entry name" value="PTrfase/Anion_transptr"/>
</dbReference>
<accession>A0A5C1YII0</accession>
<dbReference type="PROSITE" id="PS51372">
    <property type="entry name" value="PRD_2"/>
    <property type="match status" value="1"/>
</dbReference>
<gene>
    <name evidence="4" type="ORF">FLP10_12635</name>
</gene>
<keyword evidence="5" id="KW-1185">Reference proteome</keyword>
<dbReference type="KEGG" id="ail:FLP10_12635"/>
<dbReference type="RefSeq" id="WP_149161186.1">
    <property type="nucleotide sequence ID" value="NZ_CP043505.1"/>
</dbReference>
<dbReference type="PROSITE" id="PS51094">
    <property type="entry name" value="PTS_EIIA_TYPE_2"/>
    <property type="match status" value="1"/>
</dbReference>
<dbReference type="SUPFAM" id="SSF63520">
    <property type="entry name" value="PTS-regulatory domain, PRD"/>
    <property type="match status" value="1"/>
</dbReference>
<dbReference type="PANTHER" id="PTHR30185:SF12">
    <property type="entry name" value="TRANSCRIPTIONAL REGULATOR MANR"/>
    <property type="match status" value="1"/>
</dbReference>
<proteinExistence type="predicted"/>
<reference evidence="4 5" key="1">
    <citation type="submission" date="2019-09" db="EMBL/GenBank/DDBJ databases">
        <title>Genome sequencing of strain KACC 19306.</title>
        <authorList>
            <person name="Heo J."/>
            <person name="Kim S.-J."/>
            <person name="Kim J.-S."/>
            <person name="Hong S.-B."/>
            <person name="Kwon S.-W."/>
        </authorList>
    </citation>
    <scope>NUCLEOTIDE SEQUENCE [LARGE SCALE GENOMIC DNA]</scope>
    <source>
        <strain evidence="4 5">KACC 19306</strain>
    </source>
</reference>
<protein>
    <submittedName>
        <fullName evidence="4">PRD domain-containing protein</fullName>
    </submittedName>
</protein>
<dbReference type="Pfam" id="PF00874">
    <property type="entry name" value="PRD"/>
    <property type="match status" value="1"/>
</dbReference>
<evidence type="ECO:0000259" key="3">
    <source>
        <dbReference type="PROSITE" id="PS51372"/>
    </source>
</evidence>
<evidence type="ECO:0000313" key="4">
    <source>
        <dbReference type="EMBL" id="QEO15170.1"/>
    </source>
</evidence>
<dbReference type="AlphaFoldDB" id="A0A5C1YII0"/>
<dbReference type="InterPro" id="IPR036388">
    <property type="entry name" value="WH-like_DNA-bd_sf"/>
</dbReference>
<feature type="domain" description="PRD" evidence="3">
    <location>
        <begin position="295"/>
        <end position="401"/>
    </location>
</feature>
<dbReference type="OrthoDB" id="3710983at2"/>
<dbReference type="Gene3D" id="1.10.1790.10">
    <property type="entry name" value="PRD domain"/>
    <property type="match status" value="1"/>
</dbReference>
<name>A0A5C1YII0_9MICO</name>
<dbReference type="InterPro" id="IPR002178">
    <property type="entry name" value="PTS_EIIA_type-2_dom"/>
</dbReference>
<dbReference type="PANTHER" id="PTHR30185">
    <property type="entry name" value="CRYPTIC BETA-GLUCOSIDE BGL OPERON ANTITERMINATOR"/>
    <property type="match status" value="1"/>
</dbReference>
<dbReference type="Proteomes" id="UP000324678">
    <property type="component" value="Chromosome"/>
</dbReference>
<dbReference type="InterPro" id="IPR050661">
    <property type="entry name" value="BglG_antiterminators"/>
</dbReference>
<dbReference type="CDD" id="cd00211">
    <property type="entry name" value="PTS_IIA_fru"/>
    <property type="match status" value="1"/>
</dbReference>
<dbReference type="Gene3D" id="1.10.10.10">
    <property type="entry name" value="Winged helix-like DNA-binding domain superfamily/Winged helix DNA-binding domain"/>
    <property type="match status" value="1"/>
</dbReference>
<dbReference type="EMBL" id="CP043505">
    <property type="protein sequence ID" value="QEO15170.1"/>
    <property type="molecule type" value="Genomic_DNA"/>
</dbReference>
<evidence type="ECO:0000259" key="2">
    <source>
        <dbReference type="PROSITE" id="PS51094"/>
    </source>
</evidence>
<evidence type="ECO:0000313" key="5">
    <source>
        <dbReference type="Proteomes" id="UP000324678"/>
    </source>
</evidence>
<dbReference type="Gene3D" id="3.40.930.10">
    <property type="entry name" value="Mannitol-specific EII, Chain A"/>
    <property type="match status" value="1"/>
</dbReference>
<organism evidence="4 5">
    <name type="scientific">Agromyces intestinalis</name>
    <dbReference type="NCBI Taxonomy" id="2592652"/>
    <lineage>
        <taxon>Bacteria</taxon>
        <taxon>Bacillati</taxon>
        <taxon>Actinomycetota</taxon>
        <taxon>Actinomycetes</taxon>
        <taxon>Micrococcales</taxon>
        <taxon>Microbacteriaceae</taxon>
        <taxon>Agromyces</taxon>
    </lineage>
</organism>
<keyword evidence="1" id="KW-0677">Repeat</keyword>
<evidence type="ECO:0000256" key="1">
    <source>
        <dbReference type="ARBA" id="ARBA00022737"/>
    </source>
</evidence>
<dbReference type="Pfam" id="PF00359">
    <property type="entry name" value="PTS_EIIA_2"/>
    <property type="match status" value="1"/>
</dbReference>
<dbReference type="PROSITE" id="PS00372">
    <property type="entry name" value="PTS_EIIA_TYPE_2_HIS"/>
    <property type="match status" value="1"/>
</dbReference>
<sequence>MPEGWRRLVDELARSDDWTTAAELAARLDVTSRSIRSWAAQANGAGPRVVRSGPDGYRLDHAALAERAAAEAERADERPADRPEGRVAQLVRRLVDADHSLDVYEIAAAMHVSDSTLESDLSRVRARVRGTGLSLERRGSTVRLTGPESASRRLLGALLREESARGRAGIAALRRRFPELPGFREALVAELDRAGYAPNEYALDDVLLHVVIAVDRITRDRTLEAEPVEPVSAAPSAADGARDPAPDPVEELLGRLVDDRLGVRLPASDRAHLARLLRTRAATRRVDGAPASDERPASPRSALVRGIVARAASEYLVELEGDDFIERLALHIDHLAERSAEESFSRNPLTAQIKTAYPLIYELGVYVASELRRTEGIRVNDDEIAYLAMHLGARLDRRRAERDEVRVRIDAPAYHDLRETLAKRVRAAAGEGVLLTDGSPADLVVAVVPPVDASERVVLVGPLPTEDDLERVRAEIVRMRRARRTARLAARLSETIEPGFFVRGMRGLDREDVIRLLGDRLIDAGVVDRAYVDGAVERERMSSTAFADHLAVPHAMTMTATRTGIAIAVDDVPVDWAGSPVHVVALIAFSDSGRAEFQEVFDQFVETFSERQNVLRLVKGATDYPGLVAELTRLMDALPR</sequence>
<feature type="domain" description="PTS EIIA type-2" evidence="2">
    <location>
        <begin position="494"/>
        <end position="634"/>
    </location>
</feature>